<dbReference type="InterPro" id="IPR003018">
    <property type="entry name" value="GAF"/>
</dbReference>
<dbReference type="Pfam" id="PF13185">
    <property type="entry name" value="GAF_2"/>
    <property type="match status" value="1"/>
</dbReference>
<evidence type="ECO:0000259" key="9">
    <source>
        <dbReference type="PROSITE" id="PS50110"/>
    </source>
</evidence>
<sequence>MEKDNAAVIERHRYLEVLHEFTMRQASMNSVDDICWNIAKTAIGELGFVDCVVYLMNEAHSELVQRAAHGNKNPGEREILDPIAIPVGEGIVGSVAETGVLERVEDTRDDERYILDDSFRCSELAVPILREGKVIGVLDSEHPEPHFFSDEDVKLFTTIAALASTRIDTALALERLEKQAEELIDARREAEAASKAKSRFLASISHDMRTPLTAILGYSKLAEEGASSQEQMAEWQRAIVTNAEYMADMVGNVLDLTVLESGQVSVSYDVIVLADWVADLGSLLNPRILQKGLSFRSSMARDVPGQIQCDKAKLTELTMNLLTNAVKYTVSGRVEFFMGLSTLDGRAALNLKVSDTGIGMSPDDLRVIFEPFTRVHDHEGFMNVEGTGLGLSIVELYVDALGGSITVTSVPGEGTCFDVVIPVLPAEEGEGSAAETELVQEPKGVAVKPTAVLKDRRILLCEDSETVATLVTLILERDGALVIHAENGESGMKHFSDSKEHFDVVITDIQMPVMDGYALASALRTEGWSKPIIALTAFATDQDADKCLNAGCSHYITKPIDVATFASQVARSLSDTHA</sequence>
<dbReference type="PROSITE" id="PS50109">
    <property type="entry name" value="HIS_KIN"/>
    <property type="match status" value="1"/>
</dbReference>
<dbReference type="Pfam" id="PF02518">
    <property type="entry name" value="HATPase_c"/>
    <property type="match status" value="1"/>
</dbReference>
<evidence type="ECO:0000313" key="10">
    <source>
        <dbReference type="EMBL" id="UZP74678.1"/>
    </source>
</evidence>
<reference evidence="10 11" key="1">
    <citation type="submission" date="2019-02" db="EMBL/GenBank/DDBJ databases">
        <title>Halieaceae_genomes.</title>
        <authorList>
            <person name="Li S.-H."/>
        </authorList>
    </citation>
    <scope>NUCLEOTIDE SEQUENCE [LARGE SCALE GENOMIC DNA]</scope>
    <source>
        <strain evidence="10 11">JH123</strain>
    </source>
</reference>
<evidence type="ECO:0000313" key="11">
    <source>
        <dbReference type="Proteomes" id="UP001317963"/>
    </source>
</evidence>
<feature type="modified residue" description="4-aspartylphosphate" evidence="6">
    <location>
        <position position="508"/>
    </location>
</feature>
<dbReference type="SMART" id="SM00065">
    <property type="entry name" value="GAF"/>
    <property type="match status" value="1"/>
</dbReference>
<dbReference type="InterPro" id="IPR029016">
    <property type="entry name" value="GAF-like_dom_sf"/>
</dbReference>
<dbReference type="InterPro" id="IPR001789">
    <property type="entry name" value="Sig_transdc_resp-reg_receiver"/>
</dbReference>
<dbReference type="InterPro" id="IPR004358">
    <property type="entry name" value="Sig_transdc_His_kin-like_C"/>
</dbReference>
<dbReference type="PANTHER" id="PTHR43047:SF72">
    <property type="entry name" value="OSMOSENSING HISTIDINE PROTEIN KINASE SLN1"/>
    <property type="match status" value="1"/>
</dbReference>
<dbReference type="SUPFAM" id="SSF55781">
    <property type="entry name" value="GAF domain-like"/>
    <property type="match status" value="1"/>
</dbReference>
<dbReference type="InterPro" id="IPR036890">
    <property type="entry name" value="HATPase_C_sf"/>
</dbReference>
<dbReference type="InterPro" id="IPR036097">
    <property type="entry name" value="HisK_dim/P_sf"/>
</dbReference>
<dbReference type="InterPro" id="IPR005467">
    <property type="entry name" value="His_kinase_dom"/>
</dbReference>
<dbReference type="Gene3D" id="3.40.50.2300">
    <property type="match status" value="1"/>
</dbReference>
<evidence type="ECO:0000256" key="5">
    <source>
        <dbReference type="ARBA" id="ARBA00022777"/>
    </source>
</evidence>
<dbReference type="PANTHER" id="PTHR43047">
    <property type="entry name" value="TWO-COMPONENT HISTIDINE PROTEIN KINASE"/>
    <property type="match status" value="1"/>
</dbReference>
<dbReference type="Gene3D" id="1.10.287.130">
    <property type="match status" value="1"/>
</dbReference>
<name>A0ABY6Q6Z1_9GAMM</name>
<dbReference type="CDD" id="cd00082">
    <property type="entry name" value="HisKA"/>
    <property type="match status" value="1"/>
</dbReference>
<dbReference type="SMART" id="SM00387">
    <property type="entry name" value="HATPase_c"/>
    <property type="match status" value="1"/>
</dbReference>
<dbReference type="SUPFAM" id="SSF47384">
    <property type="entry name" value="Homodimeric domain of signal transducing histidine kinase"/>
    <property type="match status" value="1"/>
</dbReference>
<gene>
    <name evidence="10" type="ORF">E0F26_07975</name>
</gene>
<dbReference type="InterPro" id="IPR003594">
    <property type="entry name" value="HATPase_dom"/>
</dbReference>
<evidence type="ECO:0000259" key="8">
    <source>
        <dbReference type="PROSITE" id="PS50109"/>
    </source>
</evidence>
<feature type="coiled-coil region" evidence="7">
    <location>
        <begin position="166"/>
        <end position="196"/>
    </location>
</feature>
<keyword evidence="7" id="KW-0175">Coiled coil</keyword>
<keyword evidence="4" id="KW-0808">Transferase</keyword>
<dbReference type="SMART" id="SM00388">
    <property type="entry name" value="HisKA"/>
    <property type="match status" value="1"/>
</dbReference>
<dbReference type="InterPro" id="IPR011006">
    <property type="entry name" value="CheY-like_superfamily"/>
</dbReference>
<dbReference type="InterPro" id="IPR003661">
    <property type="entry name" value="HisK_dim/P_dom"/>
</dbReference>
<dbReference type="Pfam" id="PF00512">
    <property type="entry name" value="HisKA"/>
    <property type="match status" value="1"/>
</dbReference>
<evidence type="ECO:0000256" key="1">
    <source>
        <dbReference type="ARBA" id="ARBA00000085"/>
    </source>
</evidence>
<evidence type="ECO:0000256" key="2">
    <source>
        <dbReference type="ARBA" id="ARBA00012438"/>
    </source>
</evidence>
<dbReference type="PROSITE" id="PS50110">
    <property type="entry name" value="RESPONSE_REGULATORY"/>
    <property type="match status" value="1"/>
</dbReference>
<accession>A0ABY6Q6Z1</accession>
<dbReference type="PRINTS" id="PR00344">
    <property type="entry name" value="BCTRLSENSOR"/>
</dbReference>
<keyword evidence="11" id="KW-1185">Reference proteome</keyword>
<evidence type="ECO:0000256" key="4">
    <source>
        <dbReference type="ARBA" id="ARBA00022679"/>
    </source>
</evidence>
<protein>
    <recommendedName>
        <fullName evidence="2">histidine kinase</fullName>
        <ecNumber evidence="2">2.7.13.3</ecNumber>
    </recommendedName>
</protein>
<dbReference type="Proteomes" id="UP001317963">
    <property type="component" value="Chromosome"/>
</dbReference>
<dbReference type="SUPFAM" id="SSF55874">
    <property type="entry name" value="ATPase domain of HSP90 chaperone/DNA topoisomerase II/histidine kinase"/>
    <property type="match status" value="1"/>
</dbReference>
<dbReference type="CDD" id="cd17546">
    <property type="entry name" value="REC_hyHK_CKI1_RcsC-like"/>
    <property type="match status" value="1"/>
</dbReference>
<dbReference type="Pfam" id="PF00072">
    <property type="entry name" value="Response_reg"/>
    <property type="match status" value="1"/>
</dbReference>
<organism evidence="10 11">
    <name type="scientific">Candidatus Paraluminiphilus aquimaris</name>
    <dbReference type="NCBI Taxonomy" id="2518994"/>
    <lineage>
        <taxon>Bacteria</taxon>
        <taxon>Pseudomonadati</taxon>
        <taxon>Pseudomonadota</taxon>
        <taxon>Gammaproteobacteria</taxon>
        <taxon>Cellvibrionales</taxon>
        <taxon>Halieaceae</taxon>
        <taxon>Candidatus Paraluminiphilus</taxon>
    </lineage>
</organism>
<keyword evidence="3 6" id="KW-0597">Phosphoprotein</keyword>
<dbReference type="SMART" id="SM00448">
    <property type="entry name" value="REC"/>
    <property type="match status" value="1"/>
</dbReference>
<dbReference type="Gene3D" id="3.30.565.10">
    <property type="entry name" value="Histidine kinase-like ATPase, C-terminal domain"/>
    <property type="match status" value="1"/>
</dbReference>
<evidence type="ECO:0000256" key="6">
    <source>
        <dbReference type="PROSITE-ProRule" id="PRU00169"/>
    </source>
</evidence>
<dbReference type="RefSeq" id="WP_279241138.1">
    <property type="nucleotide sequence ID" value="NZ_CP036501.1"/>
</dbReference>
<dbReference type="SUPFAM" id="SSF52172">
    <property type="entry name" value="CheY-like"/>
    <property type="match status" value="1"/>
</dbReference>
<dbReference type="EMBL" id="CP036501">
    <property type="protein sequence ID" value="UZP74678.1"/>
    <property type="molecule type" value="Genomic_DNA"/>
</dbReference>
<evidence type="ECO:0000256" key="7">
    <source>
        <dbReference type="SAM" id="Coils"/>
    </source>
</evidence>
<feature type="domain" description="Response regulatory" evidence="9">
    <location>
        <begin position="457"/>
        <end position="573"/>
    </location>
</feature>
<comment type="catalytic activity">
    <reaction evidence="1">
        <text>ATP + protein L-histidine = ADP + protein N-phospho-L-histidine.</text>
        <dbReference type="EC" id="2.7.13.3"/>
    </reaction>
</comment>
<proteinExistence type="predicted"/>
<keyword evidence="5" id="KW-0418">Kinase</keyword>
<feature type="domain" description="Histidine kinase" evidence="8">
    <location>
        <begin position="203"/>
        <end position="425"/>
    </location>
</feature>
<dbReference type="Gene3D" id="3.30.450.40">
    <property type="match status" value="1"/>
</dbReference>
<evidence type="ECO:0000256" key="3">
    <source>
        <dbReference type="ARBA" id="ARBA00022553"/>
    </source>
</evidence>
<dbReference type="EC" id="2.7.13.3" evidence="2"/>